<dbReference type="Pfam" id="PF00069">
    <property type="entry name" value="Pkinase"/>
    <property type="match status" value="1"/>
</dbReference>
<dbReference type="Gene3D" id="1.10.510.10">
    <property type="entry name" value="Transferase(Phosphotransferase) domain 1"/>
    <property type="match status" value="1"/>
</dbReference>
<dbReference type="InterPro" id="IPR015943">
    <property type="entry name" value="WD40/YVTN_repeat-like_dom_sf"/>
</dbReference>
<proteinExistence type="predicted"/>
<dbReference type="AlphaFoldDB" id="A0A8J3QFV4"/>
<feature type="transmembrane region" description="Helical" evidence="7">
    <location>
        <begin position="298"/>
        <end position="321"/>
    </location>
</feature>
<dbReference type="InterPro" id="IPR017441">
    <property type="entry name" value="Protein_kinase_ATP_BS"/>
</dbReference>
<dbReference type="PANTHER" id="PTHR43289:SF34">
    <property type="entry name" value="SERINE_THREONINE-PROTEIN KINASE YBDM-RELATED"/>
    <property type="match status" value="1"/>
</dbReference>
<feature type="region of interest" description="Disordered" evidence="6">
    <location>
        <begin position="535"/>
        <end position="559"/>
    </location>
</feature>
<dbReference type="RefSeq" id="WP_203912614.1">
    <property type="nucleotide sequence ID" value="NZ_BONY01000056.1"/>
</dbReference>
<dbReference type="SUPFAM" id="SSF56112">
    <property type="entry name" value="Protein kinase-like (PK-like)"/>
    <property type="match status" value="1"/>
</dbReference>
<organism evidence="9 10">
    <name type="scientific">Rhizocola hellebori</name>
    <dbReference type="NCBI Taxonomy" id="1392758"/>
    <lineage>
        <taxon>Bacteria</taxon>
        <taxon>Bacillati</taxon>
        <taxon>Actinomycetota</taxon>
        <taxon>Actinomycetes</taxon>
        <taxon>Micromonosporales</taxon>
        <taxon>Micromonosporaceae</taxon>
        <taxon>Rhizocola</taxon>
    </lineage>
</organism>
<feature type="region of interest" description="Disordered" evidence="6">
    <location>
        <begin position="326"/>
        <end position="345"/>
    </location>
</feature>
<dbReference type="Gene3D" id="2.130.10.10">
    <property type="entry name" value="YVTN repeat-like/Quinoprotein amine dehydrogenase"/>
    <property type="match status" value="1"/>
</dbReference>
<evidence type="ECO:0000259" key="8">
    <source>
        <dbReference type="PROSITE" id="PS50011"/>
    </source>
</evidence>
<dbReference type="InterPro" id="IPR000719">
    <property type="entry name" value="Prot_kinase_dom"/>
</dbReference>
<keyword evidence="7" id="KW-0472">Membrane</keyword>
<evidence type="ECO:0000256" key="5">
    <source>
        <dbReference type="PROSITE-ProRule" id="PRU10141"/>
    </source>
</evidence>
<dbReference type="PROSITE" id="PS50011">
    <property type="entry name" value="PROTEIN_KINASE_DOM"/>
    <property type="match status" value="1"/>
</dbReference>
<evidence type="ECO:0000256" key="3">
    <source>
        <dbReference type="ARBA" id="ARBA00022777"/>
    </source>
</evidence>
<keyword evidence="4 5" id="KW-0067">ATP-binding</keyword>
<dbReference type="PROSITE" id="PS00107">
    <property type="entry name" value="PROTEIN_KINASE_ATP"/>
    <property type="match status" value="1"/>
</dbReference>
<dbReference type="Proteomes" id="UP000612899">
    <property type="component" value="Unassembled WGS sequence"/>
</dbReference>
<comment type="caution">
    <text evidence="9">The sequence shown here is derived from an EMBL/GenBank/DDBJ whole genome shotgun (WGS) entry which is preliminary data.</text>
</comment>
<dbReference type="GO" id="GO:0004674">
    <property type="term" value="F:protein serine/threonine kinase activity"/>
    <property type="evidence" value="ECO:0007669"/>
    <property type="project" value="TreeGrafter"/>
</dbReference>
<dbReference type="InterPro" id="IPR008271">
    <property type="entry name" value="Ser/Thr_kinase_AS"/>
</dbReference>
<evidence type="ECO:0000256" key="1">
    <source>
        <dbReference type="ARBA" id="ARBA00022679"/>
    </source>
</evidence>
<gene>
    <name evidence="9" type="ORF">Rhe02_69390</name>
</gene>
<keyword evidence="2 5" id="KW-0547">Nucleotide-binding</keyword>
<feature type="transmembrane region" description="Helical" evidence="7">
    <location>
        <begin position="12"/>
        <end position="31"/>
    </location>
</feature>
<name>A0A8J3QFV4_9ACTN</name>
<dbReference type="Gene3D" id="3.30.200.20">
    <property type="entry name" value="Phosphorylase Kinase, domain 1"/>
    <property type="match status" value="1"/>
</dbReference>
<feature type="compositionally biased region" description="Pro residues" evidence="6">
    <location>
        <begin position="701"/>
        <end position="715"/>
    </location>
</feature>
<dbReference type="Pfam" id="PF13360">
    <property type="entry name" value="PQQ_2"/>
    <property type="match status" value="1"/>
</dbReference>
<dbReference type="InterPro" id="IPR011047">
    <property type="entry name" value="Quinoprotein_ADH-like_sf"/>
</dbReference>
<reference evidence="9" key="1">
    <citation type="submission" date="2021-01" db="EMBL/GenBank/DDBJ databases">
        <title>Whole genome shotgun sequence of Rhizocola hellebori NBRC 109834.</title>
        <authorList>
            <person name="Komaki H."/>
            <person name="Tamura T."/>
        </authorList>
    </citation>
    <scope>NUCLEOTIDE SEQUENCE</scope>
    <source>
        <strain evidence="9">NBRC 109834</strain>
    </source>
</reference>
<feature type="region of interest" description="Disordered" evidence="6">
    <location>
        <begin position="693"/>
        <end position="749"/>
    </location>
</feature>
<evidence type="ECO:0000256" key="6">
    <source>
        <dbReference type="SAM" id="MobiDB-lite"/>
    </source>
</evidence>
<dbReference type="CDD" id="cd14014">
    <property type="entry name" value="STKc_PknB_like"/>
    <property type="match status" value="1"/>
</dbReference>
<protein>
    <recommendedName>
        <fullName evidence="8">Protein kinase domain-containing protein</fullName>
    </recommendedName>
</protein>
<evidence type="ECO:0000313" key="9">
    <source>
        <dbReference type="EMBL" id="GIH08872.1"/>
    </source>
</evidence>
<feature type="binding site" evidence="5">
    <location>
        <position position="43"/>
    </location>
    <ligand>
        <name>ATP</name>
        <dbReference type="ChEBI" id="CHEBI:30616"/>
    </ligand>
</feature>
<keyword evidence="7" id="KW-0812">Transmembrane</keyword>
<dbReference type="InterPro" id="IPR002372">
    <property type="entry name" value="PQQ_rpt_dom"/>
</dbReference>
<sequence length="749" mass="79859">MLPLGKNDPDFVASYRLLGVLGGGGMGRVYLGQSRSGKRLAIKVLSEHFAEDPEYRERFAREVAAARLVSPLYTAAVVDSDKDASSPWLATTYIDGPSLEEWVGQHGKLTSETVLALALGLAEALASIHQAGLVHRDLKPSNIIIDINGPHIIDFGIALSGDATRITTSMLVGTPSYMAPERINGVDAGPAGDIFSLGATLFYAATGSPLIKDGTFYEQVIQVALGRFELTEVPVNCQPLITRCLSKDPQDRPTAAELVQILVGIGAIQPAHGWWAEREPLPTRTHFQRPPRHSRRRLLVAGGAFGLALLGGGAAAAWSYLKRGQPGASPLPSATPSGTTRPGRSSRVLWQVASHADHGPPPAPDSLSVRVVIDRGRRIIAASGRNVLATDVLGRPVWTKEMPTSSLQLWPWDDVLLVGNLNSLWLLNAETGAIGPELNVAKLEEPFAAQDNPDGMAVQLERVLVGPDRALLSVGTALLAIDRTGKVTWRMPRPMAANGRHTPIPVPLFATQTHLVTRETATTSRVGLRQMSSGKSIWRATDSPPGPPPGPGPGGRDEAWKASEGVIVGDYLVLRESSRVQVRLLSTGKLIWHVTSPTPVVTMKQVRNLVLLAADRLVAYGLADGKPIWEKQVRGARLAVTQAGDAIVVVNENGLSIRDTTGEPLWEEPFRAAVGDLMPDQIHVDSQTAYVTFRPRDEGPPGGPPPPPNGPPPEPRPSESPGGGPNAPIDAIAYQLGPDLASAEPSPTP</sequence>
<dbReference type="SUPFAM" id="SSF50998">
    <property type="entry name" value="Quinoprotein alcohol dehydrogenase-like"/>
    <property type="match status" value="1"/>
</dbReference>
<evidence type="ECO:0000313" key="10">
    <source>
        <dbReference type="Proteomes" id="UP000612899"/>
    </source>
</evidence>
<dbReference type="EMBL" id="BONY01000056">
    <property type="protein sequence ID" value="GIH08872.1"/>
    <property type="molecule type" value="Genomic_DNA"/>
</dbReference>
<keyword evidence="3" id="KW-0418">Kinase</keyword>
<dbReference type="PROSITE" id="PS00108">
    <property type="entry name" value="PROTEIN_KINASE_ST"/>
    <property type="match status" value="1"/>
</dbReference>
<dbReference type="SMART" id="SM00220">
    <property type="entry name" value="S_TKc"/>
    <property type="match status" value="1"/>
</dbReference>
<evidence type="ECO:0000256" key="2">
    <source>
        <dbReference type="ARBA" id="ARBA00022741"/>
    </source>
</evidence>
<keyword evidence="10" id="KW-1185">Reference proteome</keyword>
<dbReference type="GO" id="GO:0005524">
    <property type="term" value="F:ATP binding"/>
    <property type="evidence" value="ECO:0007669"/>
    <property type="project" value="UniProtKB-UniRule"/>
</dbReference>
<keyword evidence="1" id="KW-0808">Transferase</keyword>
<dbReference type="InterPro" id="IPR011009">
    <property type="entry name" value="Kinase-like_dom_sf"/>
</dbReference>
<accession>A0A8J3QFV4</accession>
<feature type="domain" description="Protein kinase" evidence="8">
    <location>
        <begin position="15"/>
        <end position="275"/>
    </location>
</feature>
<evidence type="ECO:0000256" key="4">
    <source>
        <dbReference type="ARBA" id="ARBA00022840"/>
    </source>
</evidence>
<evidence type="ECO:0000256" key="7">
    <source>
        <dbReference type="SAM" id="Phobius"/>
    </source>
</evidence>
<feature type="compositionally biased region" description="Polar residues" evidence="6">
    <location>
        <begin position="332"/>
        <end position="343"/>
    </location>
</feature>
<keyword evidence="7" id="KW-1133">Transmembrane helix</keyword>
<dbReference type="PANTHER" id="PTHR43289">
    <property type="entry name" value="MITOGEN-ACTIVATED PROTEIN KINASE KINASE KINASE 20-RELATED"/>
    <property type="match status" value="1"/>
</dbReference>